<reference evidence="12 13" key="1">
    <citation type="journal article" date="2021" name="Nat. Commun.">
        <title>Genetic determinants of endophytism in the Arabidopsis root mycobiome.</title>
        <authorList>
            <person name="Mesny F."/>
            <person name="Miyauchi S."/>
            <person name="Thiergart T."/>
            <person name="Pickel B."/>
            <person name="Atanasova L."/>
            <person name="Karlsson M."/>
            <person name="Huettel B."/>
            <person name="Barry K.W."/>
            <person name="Haridas S."/>
            <person name="Chen C."/>
            <person name="Bauer D."/>
            <person name="Andreopoulos W."/>
            <person name="Pangilinan J."/>
            <person name="LaButti K."/>
            <person name="Riley R."/>
            <person name="Lipzen A."/>
            <person name="Clum A."/>
            <person name="Drula E."/>
            <person name="Henrissat B."/>
            <person name="Kohler A."/>
            <person name="Grigoriev I.V."/>
            <person name="Martin F.M."/>
            <person name="Hacquard S."/>
        </authorList>
    </citation>
    <scope>NUCLEOTIDE SEQUENCE [LARGE SCALE GENOMIC DNA]</scope>
    <source>
        <strain evidence="12 13">MPI-CAGE-CH-0241</strain>
    </source>
</reference>
<dbReference type="Gene3D" id="3.30.40.10">
    <property type="entry name" value="Zinc/RING finger domain, C3HC4 (zinc finger)"/>
    <property type="match status" value="1"/>
</dbReference>
<evidence type="ECO:0000313" key="12">
    <source>
        <dbReference type="EMBL" id="KAH6898986.1"/>
    </source>
</evidence>
<dbReference type="InterPro" id="IPR013083">
    <property type="entry name" value="Znf_RING/FYVE/PHD"/>
</dbReference>
<dbReference type="Gene3D" id="1.20.120.1750">
    <property type="match status" value="1"/>
</dbReference>
<keyword evidence="7" id="KW-0833">Ubl conjugation pathway</keyword>
<dbReference type="EC" id="2.3.2.31" evidence="2"/>
<feature type="compositionally biased region" description="Basic and acidic residues" evidence="10">
    <location>
        <begin position="137"/>
        <end position="149"/>
    </location>
</feature>
<name>A0A9P9AW87_9HYPO</name>
<feature type="region of interest" description="Disordered" evidence="10">
    <location>
        <begin position="100"/>
        <end position="177"/>
    </location>
</feature>
<evidence type="ECO:0000256" key="5">
    <source>
        <dbReference type="ARBA" id="ARBA00022737"/>
    </source>
</evidence>
<dbReference type="Pfam" id="PF01485">
    <property type="entry name" value="IBR"/>
    <property type="match status" value="1"/>
</dbReference>
<evidence type="ECO:0000256" key="8">
    <source>
        <dbReference type="ARBA" id="ARBA00022833"/>
    </source>
</evidence>
<keyword evidence="4" id="KW-0479">Metal-binding</keyword>
<keyword evidence="9" id="KW-0175">Coiled coil</keyword>
<dbReference type="InterPro" id="IPR044066">
    <property type="entry name" value="TRIAD_supradom"/>
</dbReference>
<evidence type="ECO:0000256" key="9">
    <source>
        <dbReference type="SAM" id="Coils"/>
    </source>
</evidence>
<dbReference type="GO" id="GO:0061630">
    <property type="term" value="F:ubiquitin protein ligase activity"/>
    <property type="evidence" value="ECO:0007669"/>
    <property type="project" value="UniProtKB-EC"/>
</dbReference>
<keyword evidence="8" id="KW-0862">Zinc</keyword>
<evidence type="ECO:0000256" key="3">
    <source>
        <dbReference type="ARBA" id="ARBA00022679"/>
    </source>
</evidence>
<keyword evidence="6" id="KW-0863">Zinc-finger</keyword>
<evidence type="ECO:0000256" key="6">
    <source>
        <dbReference type="ARBA" id="ARBA00022771"/>
    </source>
</evidence>
<comment type="catalytic activity">
    <reaction evidence="1">
        <text>[E2 ubiquitin-conjugating enzyme]-S-ubiquitinyl-L-cysteine + [acceptor protein]-L-lysine = [E2 ubiquitin-conjugating enzyme]-L-cysteine + [acceptor protein]-N(6)-ubiquitinyl-L-lysine.</text>
        <dbReference type="EC" id="2.3.2.31"/>
    </reaction>
</comment>
<evidence type="ECO:0000256" key="2">
    <source>
        <dbReference type="ARBA" id="ARBA00012251"/>
    </source>
</evidence>
<dbReference type="OrthoDB" id="9977870at2759"/>
<feature type="domain" description="RING-type" evidence="11">
    <location>
        <begin position="237"/>
        <end position="428"/>
    </location>
</feature>
<keyword evidence="5" id="KW-0677">Repeat</keyword>
<evidence type="ECO:0000256" key="4">
    <source>
        <dbReference type="ARBA" id="ARBA00022723"/>
    </source>
</evidence>
<dbReference type="CDD" id="cd22584">
    <property type="entry name" value="Rcat_RBR_unk"/>
    <property type="match status" value="1"/>
</dbReference>
<dbReference type="InterPro" id="IPR002867">
    <property type="entry name" value="IBR_dom"/>
</dbReference>
<feature type="region of interest" description="Disordered" evidence="10">
    <location>
        <begin position="703"/>
        <end position="728"/>
    </location>
</feature>
<gene>
    <name evidence="12" type="ORF">B0T10DRAFT_125780</name>
</gene>
<dbReference type="Proteomes" id="UP000777438">
    <property type="component" value="Unassembled WGS sequence"/>
</dbReference>
<sequence length="728" mass="85012">MSARIAGKKVPVMPGSFTPEDYIDFYDNPFEDLENIQTAWKDRETAVPWSTNNLDEVDVTNIKWHEYKPPVALRRTPNVTSQILLDILYSSIENVRARATEQHQKQLDEEEQRKQEDDSKKLDKGKGKEPYLPIIIPEDKPAHQDRPQADNDDDEATPRHSFVSQTPSASTLVSASAKPEKRRMFAIRKFFQRSHEKGESSATGSAIESLRKIYDRNSSHGSVTDLVSGLKTELIDELVECVSCLDDFPSKKMIKVPCHSYCQDCFIRLISAAVQNEQQWPPKCCLNAIPVKTILRVIPADLRKTFQDRSQEWDIPVSNRVYCGQQGCSLWVKPVNISARAREGVCADKHTTCTVCRGPGHKGKECEQDPDMELTNTLAEEEGWKRCFNCNALVEHREACQHMTCRCGTQFCYVCGERWRTCGCTMQQLADLKTAAETRREERRVREQSDVEELRQMLLQIEEFEREEALKAEMLRQEQERLEEERKQRELEERVRQESLRRRDIELKYQELRTILDQLHELQLVLFEVDQEEMTEELAAETKKVKDELVKKQEAERSDLDTLMITKLKEKEYALNKEFQIRAAEENDIEEAYHERLTEYWKDKNEDSDAEIDAAMLVLRKRMDQSHHAWQKWKKEAIRRFESKLTDDLTYKEELRYSAKSRLDDQCEEKERELLKRREAEKKWLEMVVVEREKLLSEWEVQEVEGDADSLFTPESDNGGEERAPTSA</sequence>
<evidence type="ECO:0000256" key="10">
    <source>
        <dbReference type="SAM" id="MobiDB-lite"/>
    </source>
</evidence>
<dbReference type="PANTHER" id="PTHR11685">
    <property type="entry name" value="RBR FAMILY RING FINGER AND IBR DOMAIN-CONTAINING"/>
    <property type="match status" value="1"/>
</dbReference>
<feature type="compositionally biased region" description="Basic and acidic residues" evidence="10">
    <location>
        <begin position="100"/>
        <end position="129"/>
    </location>
</feature>
<dbReference type="GO" id="GO:0016567">
    <property type="term" value="P:protein ubiquitination"/>
    <property type="evidence" value="ECO:0007669"/>
    <property type="project" value="InterPro"/>
</dbReference>
<evidence type="ECO:0000259" key="11">
    <source>
        <dbReference type="PROSITE" id="PS51873"/>
    </source>
</evidence>
<proteinExistence type="predicted"/>
<dbReference type="AlphaFoldDB" id="A0A9P9AW87"/>
<evidence type="ECO:0000256" key="7">
    <source>
        <dbReference type="ARBA" id="ARBA00022786"/>
    </source>
</evidence>
<feature type="coiled-coil region" evidence="9">
    <location>
        <begin position="461"/>
        <end position="522"/>
    </location>
</feature>
<dbReference type="SUPFAM" id="SSF57850">
    <property type="entry name" value="RING/U-box"/>
    <property type="match status" value="1"/>
</dbReference>
<organism evidence="12 13">
    <name type="scientific">Thelonectria olida</name>
    <dbReference type="NCBI Taxonomy" id="1576542"/>
    <lineage>
        <taxon>Eukaryota</taxon>
        <taxon>Fungi</taxon>
        <taxon>Dikarya</taxon>
        <taxon>Ascomycota</taxon>
        <taxon>Pezizomycotina</taxon>
        <taxon>Sordariomycetes</taxon>
        <taxon>Hypocreomycetidae</taxon>
        <taxon>Hypocreales</taxon>
        <taxon>Nectriaceae</taxon>
        <taxon>Thelonectria</taxon>
    </lineage>
</organism>
<keyword evidence="3" id="KW-0808">Transferase</keyword>
<dbReference type="GO" id="GO:0008270">
    <property type="term" value="F:zinc ion binding"/>
    <property type="evidence" value="ECO:0007669"/>
    <property type="project" value="UniProtKB-KW"/>
</dbReference>
<dbReference type="PROSITE" id="PS51873">
    <property type="entry name" value="TRIAD"/>
    <property type="match status" value="1"/>
</dbReference>
<evidence type="ECO:0000313" key="13">
    <source>
        <dbReference type="Proteomes" id="UP000777438"/>
    </source>
</evidence>
<keyword evidence="13" id="KW-1185">Reference proteome</keyword>
<dbReference type="EMBL" id="JAGPYM010000002">
    <property type="protein sequence ID" value="KAH6898986.1"/>
    <property type="molecule type" value="Genomic_DNA"/>
</dbReference>
<accession>A0A9P9AW87</accession>
<protein>
    <recommendedName>
        <fullName evidence="2">RBR-type E3 ubiquitin transferase</fullName>
        <ecNumber evidence="2">2.3.2.31</ecNumber>
    </recommendedName>
</protein>
<dbReference type="CDD" id="cd20335">
    <property type="entry name" value="BRcat_RBR"/>
    <property type="match status" value="1"/>
</dbReference>
<feature type="compositionally biased region" description="Polar residues" evidence="10">
    <location>
        <begin position="162"/>
        <end position="174"/>
    </location>
</feature>
<evidence type="ECO:0000256" key="1">
    <source>
        <dbReference type="ARBA" id="ARBA00001798"/>
    </source>
</evidence>
<comment type="caution">
    <text evidence="12">The sequence shown here is derived from an EMBL/GenBank/DDBJ whole genome shotgun (WGS) entry which is preliminary data.</text>
</comment>
<dbReference type="InterPro" id="IPR031127">
    <property type="entry name" value="E3_UB_ligase_RBR"/>
</dbReference>